<comment type="caution">
    <text evidence="3">The sequence shown here is derived from an EMBL/GenBank/DDBJ whole genome shotgun (WGS) entry which is preliminary data.</text>
</comment>
<feature type="transmembrane region" description="Helical" evidence="2">
    <location>
        <begin position="6"/>
        <end position="27"/>
    </location>
</feature>
<feature type="region of interest" description="Disordered" evidence="1">
    <location>
        <begin position="257"/>
        <end position="277"/>
    </location>
</feature>
<feature type="compositionally biased region" description="Low complexity" evidence="1">
    <location>
        <begin position="1080"/>
        <end position="1090"/>
    </location>
</feature>
<feature type="compositionally biased region" description="Polar residues" evidence="1">
    <location>
        <begin position="974"/>
        <end position="983"/>
    </location>
</feature>
<feature type="region of interest" description="Disordered" evidence="1">
    <location>
        <begin position="663"/>
        <end position="712"/>
    </location>
</feature>
<feature type="region of interest" description="Disordered" evidence="1">
    <location>
        <begin position="762"/>
        <end position="802"/>
    </location>
</feature>
<proteinExistence type="predicted"/>
<feature type="compositionally biased region" description="Pro residues" evidence="1">
    <location>
        <begin position="698"/>
        <end position="712"/>
    </location>
</feature>
<organism evidence="3 4">
    <name type="scientific">Marasmiellus scandens</name>
    <dbReference type="NCBI Taxonomy" id="2682957"/>
    <lineage>
        <taxon>Eukaryota</taxon>
        <taxon>Fungi</taxon>
        <taxon>Dikarya</taxon>
        <taxon>Basidiomycota</taxon>
        <taxon>Agaricomycotina</taxon>
        <taxon>Agaricomycetes</taxon>
        <taxon>Agaricomycetidae</taxon>
        <taxon>Agaricales</taxon>
        <taxon>Marasmiineae</taxon>
        <taxon>Omphalotaceae</taxon>
        <taxon>Marasmiellus</taxon>
    </lineage>
</organism>
<reference evidence="3 4" key="1">
    <citation type="submission" date="2024-01" db="EMBL/GenBank/DDBJ databases">
        <title>A draft genome for the cacao thread blight pathogen Marasmiellus scandens.</title>
        <authorList>
            <person name="Baruah I.K."/>
            <person name="Leung J."/>
            <person name="Bukari Y."/>
            <person name="Amoako-Attah I."/>
            <person name="Meinhardt L.W."/>
            <person name="Bailey B.A."/>
            <person name="Cohen S.P."/>
        </authorList>
    </citation>
    <scope>NUCLEOTIDE SEQUENCE [LARGE SCALE GENOMIC DNA]</scope>
    <source>
        <strain evidence="3 4">GH-19</strain>
    </source>
</reference>
<dbReference type="EMBL" id="JBANRG010000002">
    <property type="protein sequence ID" value="KAK7470314.1"/>
    <property type="molecule type" value="Genomic_DNA"/>
</dbReference>
<feature type="transmembrane region" description="Helical" evidence="2">
    <location>
        <begin position="98"/>
        <end position="120"/>
    </location>
</feature>
<keyword evidence="4" id="KW-1185">Reference proteome</keyword>
<evidence type="ECO:0000313" key="3">
    <source>
        <dbReference type="EMBL" id="KAK7470314.1"/>
    </source>
</evidence>
<evidence type="ECO:0000256" key="2">
    <source>
        <dbReference type="SAM" id="Phobius"/>
    </source>
</evidence>
<keyword evidence="2" id="KW-0472">Membrane</keyword>
<feature type="compositionally biased region" description="Low complexity" evidence="1">
    <location>
        <begin position="1001"/>
        <end position="1014"/>
    </location>
</feature>
<feature type="compositionally biased region" description="Polar residues" evidence="1">
    <location>
        <begin position="1097"/>
        <end position="1108"/>
    </location>
</feature>
<evidence type="ECO:0000313" key="4">
    <source>
        <dbReference type="Proteomes" id="UP001498398"/>
    </source>
</evidence>
<evidence type="ECO:0000256" key="1">
    <source>
        <dbReference type="SAM" id="MobiDB-lite"/>
    </source>
</evidence>
<feature type="compositionally biased region" description="Pro residues" evidence="1">
    <location>
        <begin position="293"/>
        <end position="303"/>
    </location>
</feature>
<keyword evidence="2" id="KW-0812">Transmembrane</keyword>
<dbReference type="Proteomes" id="UP001498398">
    <property type="component" value="Unassembled WGS sequence"/>
</dbReference>
<protein>
    <submittedName>
        <fullName evidence="3">Uncharacterized protein</fullName>
    </submittedName>
</protein>
<accession>A0ABR1K2M9</accession>
<feature type="compositionally biased region" description="Polar residues" evidence="1">
    <location>
        <begin position="1023"/>
        <end position="1033"/>
    </location>
</feature>
<feature type="compositionally biased region" description="Polar residues" evidence="1">
    <location>
        <begin position="257"/>
        <end position="272"/>
    </location>
</feature>
<gene>
    <name evidence="3" type="ORF">VKT23_001745</name>
</gene>
<feature type="compositionally biased region" description="Polar residues" evidence="1">
    <location>
        <begin position="679"/>
        <end position="689"/>
    </location>
</feature>
<feature type="region of interest" description="Disordered" evidence="1">
    <location>
        <begin position="1057"/>
        <end position="1184"/>
    </location>
</feature>
<feature type="compositionally biased region" description="Basic and acidic residues" evidence="1">
    <location>
        <begin position="1158"/>
        <end position="1170"/>
    </location>
</feature>
<feature type="region of interest" description="Disordered" evidence="1">
    <location>
        <begin position="293"/>
        <end position="341"/>
    </location>
</feature>
<feature type="compositionally biased region" description="Basic residues" evidence="1">
    <location>
        <begin position="831"/>
        <end position="847"/>
    </location>
</feature>
<name>A0ABR1K2M9_9AGAR</name>
<feature type="compositionally biased region" description="Low complexity" evidence="1">
    <location>
        <begin position="785"/>
        <end position="797"/>
    </location>
</feature>
<feature type="region of interest" description="Disordered" evidence="1">
    <location>
        <begin position="818"/>
        <end position="853"/>
    </location>
</feature>
<feature type="region of interest" description="Disordered" evidence="1">
    <location>
        <begin position="974"/>
        <end position="1042"/>
    </location>
</feature>
<feature type="transmembrane region" description="Helical" evidence="2">
    <location>
        <begin position="167"/>
        <end position="190"/>
    </location>
</feature>
<feature type="transmembrane region" description="Helical" evidence="2">
    <location>
        <begin position="423"/>
        <end position="442"/>
    </location>
</feature>
<feature type="transmembrane region" description="Helical" evidence="2">
    <location>
        <begin position="141"/>
        <end position="161"/>
    </location>
</feature>
<sequence>MIPLIPTLALAFFSFICSAFVILRIVIPILPPGPLSRRVSPAEFGLPNFRSLSPTDKSHLWLASLDLIAVAVFAWEAVSEATGGPVGAAIADQPLAAARLWFSMTIKQTCLFIILGLTLLHVRLARSVSFGRRHWMIWGPLGVLVVTSTAMAGIIAAAGMTTLFAGLAAYSAAVAALSSVALLCLIGTLLNIKRNLGSLNEDASSWPPASQMEEKPRPSFTTEEVDVLRDGASWITSNASSRSRRDSVSAWSFSTHRTVTTSHHGKPQNTHPSVPAKSSFWFGSSPAVDNIPPVPPLPSPYGPLSPTSESLAEPDPFRRVPTPVSEQPRQRLDSQTSWLTSTHGSHTTLSAWSYPTTYHDGGSSPSVHAGLLPSSVSRPTTPAMADAKVLGGYGYAPKDSESGLSALAAPAGTSLDISVYRSIGWLILIWSPLGLSLPYLIALLQNTPVAMSSSILLTLSVMMSSPVLALNMLFSPLPIPTGLFDVRGDIPSNLARASTSTLPKPKWSHEYKRSGSVTVVEGRRSGDVWLSNGDAVDGKNKISRALGMMSPMPKLSVLPPEDDDAELTPPLPIQDGDSSFPVSIHNRSQSESSVQFGRLRTESKASSFSGADDSVAFASKIMVAQRHYSALAQTFHVQASPEKRQSTSSHLMPADNASEVVAASGAAVSRAPSQHLRTRSVTSVNGPQTPTGSSFAPSPSPPPAFPLPPTPPNVRAARLAKHKRSFSSSSAGKFSFNAVDDMNEIDALTAGVLPILVPGLKVGGNMKIRDSPPATWRRRGRAEGQTSTRSSSRSRSQSRTEGKAAKLLNALNEFGGEFSSPEFHSTPARNKVGKPRTRKTSAHKRNHMSLPSLGLGKDGVHSLALWTSEVGRAFENIGHYTALPGNVDVDRRKTVFGGESVANDLSNLRGIPEPVTKTANLGRAMSTRSLGLRAEVPHGVDTARSSMVSINRLPASAASTVTLFEDFLAAGPQAESTPHNTVSYKRISGDVPPLPSANEFRNSTNNPRSSRRSSIVYIRSDDATNVTPPNQVTSAAPNSSSSISSFAQWSSRAVRPLSKLQRKASKVDPAVKAANKAESPRSGLRPLSLLQDRDPNTNEPSASSTVSVKGTRPLFLGKKQNSRKAMAPGTASSKTRDENSPEQPRLKKQHNLKPLKLTRTDTSRMRGILREEEDLPNVVVRPPSTTDHQAYAYTFRG</sequence>
<feature type="region of interest" description="Disordered" evidence="1">
    <location>
        <begin position="203"/>
        <end position="223"/>
    </location>
</feature>
<keyword evidence="2" id="KW-1133">Transmembrane helix</keyword>